<organism evidence="1 2">
    <name type="scientific">Pleurodeles waltl</name>
    <name type="common">Iberian ribbed newt</name>
    <dbReference type="NCBI Taxonomy" id="8319"/>
    <lineage>
        <taxon>Eukaryota</taxon>
        <taxon>Metazoa</taxon>
        <taxon>Chordata</taxon>
        <taxon>Craniata</taxon>
        <taxon>Vertebrata</taxon>
        <taxon>Euteleostomi</taxon>
        <taxon>Amphibia</taxon>
        <taxon>Batrachia</taxon>
        <taxon>Caudata</taxon>
        <taxon>Salamandroidea</taxon>
        <taxon>Salamandridae</taxon>
        <taxon>Pleurodelinae</taxon>
        <taxon>Pleurodeles</taxon>
    </lineage>
</organism>
<dbReference type="AlphaFoldDB" id="A0AAV7NEF3"/>
<sequence length="113" mass="12750">MRHAPCLQRLRPSCIPETVSEMRERRGCAERGQQAQESRFPGAIHHQALGAFTRPGANRRASQRRLQRRVRAMPARLSGGQCKARENQALPAFAALVLDGITRDESFQKDESR</sequence>
<comment type="caution">
    <text evidence="1">The sequence shown here is derived from an EMBL/GenBank/DDBJ whole genome shotgun (WGS) entry which is preliminary data.</text>
</comment>
<name>A0AAV7NEF3_PLEWA</name>
<proteinExistence type="predicted"/>
<reference evidence="1" key="1">
    <citation type="journal article" date="2022" name="bioRxiv">
        <title>Sequencing and chromosome-scale assembly of the giantPleurodeles waltlgenome.</title>
        <authorList>
            <person name="Brown T."/>
            <person name="Elewa A."/>
            <person name="Iarovenko S."/>
            <person name="Subramanian E."/>
            <person name="Araus A.J."/>
            <person name="Petzold A."/>
            <person name="Susuki M."/>
            <person name="Suzuki K.-i.T."/>
            <person name="Hayashi T."/>
            <person name="Toyoda A."/>
            <person name="Oliveira C."/>
            <person name="Osipova E."/>
            <person name="Leigh N.D."/>
            <person name="Simon A."/>
            <person name="Yun M.H."/>
        </authorList>
    </citation>
    <scope>NUCLEOTIDE SEQUENCE</scope>
    <source>
        <strain evidence="1">20211129_DDA</strain>
        <tissue evidence="1">Liver</tissue>
    </source>
</reference>
<protein>
    <submittedName>
        <fullName evidence="1">Uncharacterized protein</fullName>
    </submittedName>
</protein>
<dbReference type="EMBL" id="JANPWB010000012">
    <property type="protein sequence ID" value="KAJ1112728.1"/>
    <property type="molecule type" value="Genomic_DNA"/>
</dbReference>
<evidence type="ECO:0000313" key="1">
    <source>
        <dbReference type="EMBL" id="KAJ1112728.1"/>
    </source>
</evidence>
<evidence type="ECO:0000313" key="2">
    <source>
        <dbReference type="Proteomes" id="UP001066276"/>
    </source>
</evidence>
<gene>
    <name evidence="1" type="ORF">NDU88_000989</name>
</gene>
<keyword evidence="2" id="KW-1185">Reference proteome</keyword>
<accession>A0AAV7NEF3</accession>
<dbReference type="Proteomes" id="UP001066276">
    <property type="component" value="Chromosome 8"/>
</dbReference>